<comment type="caution">
    <text evidence="2">The sequence shown here is derived from an EMBL/GenBank/DDBJ whole genome shotgun (WGS) entry which is preliminary data.</text>
</comment>
<keyword evidence="3" id="KW-1185">Reference proteome</keyword>
<accession>A0A942YGM1</accession>
<gene>
    <name evidence="2" type="ORF">KHA97_07085</name>
</gene>
<evidence type="ECO:0000256" key="1">
    <source>
        <dbReference type="SAM" id="Phobius"/>
    </source>
</evidence>
<reference evidence="2 3" key="1">
    <citation type="submission" date="2021-05" db="EMBL/GenBank/DDBJ databases">
        <title>Novel Bacillus species.</title>
        <authorList>
            <person name="Liu G."/>
        </authorList>
    </citation>
    <scope>NUCLEOTIDE SEQUENCE [LARGE SCALE GENOMIC DNA]</scope>
    <source>
        <strain evidence="3">FJAT-49780</strain>
    </source>
</reference>
<protein>
    <submittedName>
        <fullName evidence="2">Uncharacterized protein</fullName>
    </submittedName>
</protein>
<proteinExistence type="predicted"/>
<evidence type="ECO:0000313" key="2">
    <source>
        <dbReference type="EMBL" id="MBS4194839.1"/>
    </source>
</evidence>
<sequence>MINSVLKKQSGYALILVLLIITILAVIATPIISKILSGSLQYKKAEQHIQIDNLREMGIIYMESVVNQAINDIETVQVKPDNLVEYKERLTSKINPENQISKKFKEEGYQFQLKVNSIDIDDEENAIIIRYQVTPSLKNTFDDINTSYEVIHLTKDSEK</sequence>
<dbReference type="RefSeq" id="WP_213123990.1">
    <property type="nucleotide sequence ID" value="NZ_JAGYPG010000001.1"/>
</dbReference>
<name>A0A942YGM1_9BACI</name>
<keyword evidence="1" id="KW-0472">Membrane</keyword>
<dbReference type="EMBL" id="JAGYPG010000001">
    <property type="protein sequence ID" value="MBS4194839.1"/>
    <property type="molecule type" value="Genomic_DNA"/>
</dbReference>
<dbReference type="AlphaFoldDB" id="A0A942YGM1"/>
<organism evidence="2 3">
    <name type="scientific">Lederbergia citri</name>
    <dbReference type="NCBI Taxonomy" id="2833580"/>
    <lineage>
        <taxon>Bacteria</taxon>
        <taxon>Bacillati</taxon>
        <taxon>Bacillota</taxon>
        <taxon>Bacilli</taxon>
        <taxon>Bacillales</taxon>
        <taxon>Bacillaceae</taxon>
        <taxon>Lederbergia</taxon>
    </lineage>
</organism>
<keyword evidence="1" id="KW-0812">Transmembrane</keyword>
<evidence type="ECO:0000313" key="3">
    <source>
        <dbReference type="Proteomes" id="UP000681414"/>
    </source>
</evidence>
<feature type="transmembrane region" description="Helical" evidence="1">
    <location>
        <begin position="12"/>
        <end position="32"/>
    </location>
</feature>
<keyword evidence="1" id="KW-1133">Transmembrane helix</keyword>
<dbReference type="Proteomes" id="UP000681414">
    <property type="component" value="Unassembled WGS sequence"/>
</dbReference>